<dbReference type="Proteomes" id="UP000694388">
    <property type="component" value="Unplaced"/>
</dbReference>
<keyword evidence="3" id="KW-1185">Reference proteome</keyword>
<dbReference type="AlphaFoldDB" id="A0A8C4QX94"/>
<feature type="domain" description="Mos1 transposase HTH" evidence="1">
    <location>
        <begin position="228"/>
        <end position="272"/>
    </location>
</feature>
<evidence type="ECO:0000313" key="2">
    <source>
        <dbReference type="Ensembl" id="ENSEBUP00000020927.1"/>
    </source>
</evidence>
<sequence length="357" mass="40668">MVDLEREGAGVVVWEWGKEKREGEKSANPTGRRARESLRVVRVVSIFTALCLTFFVRLCVCPSHHLLNCTEDVNLIGCSLLTSVLQSHISFRVQHSSEKRSTRDACLYHRVLTSPNAETILPFCCCISLHSMLCLRLTPSLSPLPPLLPCTLTEWSSKCTPPPSETASLFPCTERDFSLLSFCSFTQAPRTYCVHPAARETPCRYNNHTVVLYTSSSLSLRARSCEQRANLKFLAKLGKTPYESFTMLQQVYGEETMSRTRAFEWHKRFKEGRGEVEDDPRSGRPSTSRTVDNIECVKQMVRADRRLTVRMIGEELSINKDTVWSIITENLEMRTVYSKMVPKLLSKDQKQQRVTVC</sequence>
<dbReference type="GeneTree" id="ENSGT00940000166405"/>
<evidence type="ECO:0000313" key="3">
    <source>
        <dbReference type="Proteomes" id="UP000694388"/>
    </source>
</evidence>
<organism evidence="2 3">
    <name type="scientific">Eptatretus burgeri</name>
    <name type="common">Inshore hagfish</name>
    <dbReference type="NCBI Taxonomy" id="7764"/>
    <lineage>
        <taxon>Eukaryota</taxon>
        <taxon>Metazoa</taxon>
        <taxon>Chordata</taxon>
        <taxon>Craniata</taxon>
        <taxon>Vertebrata</taxon>
        <taxon>Cyclostomata</taxon>
        <taxon>Myxini</taxon>
        <taxon>Myxiniformes</taxon>
        <taxon>Myxinidae</taxon>
        <taxon>Eptatretinae</taxon>
        <taxon>Eptatretus</taxon>
    </lineage>
</organism>
<reference evidence="2" key="1">
    <citation type="submission" date="2025-08" db="UniProtKB">
        <authorList>
            <consortium name="Ensembl"/>
        </authorList>
    </citation>
    <scope>IDENTIFICATION</scope>
</reference>
<dbReference type="Ensembl" id="ENSEBUT00000021503.1">
    <property type="protein sequence ID" value="ENSEBUP00000020927.1"/>
    <property type="gene ID" value="ENSEBUG00000012930.1"/>
</dbReference>
<name>A0A8C4QX94_EPTBU</name>
<evidence type="ECO:0000259" key="1">
    <source>
        <dbReference type="Pfam" id="PF17906"/>
    </source>
</evidence>
<proteinExistence type="predicted"/>
<dbReference type="InterPro" id="IPR041426">
    <property type="entry name" value="Mos1_HTH"/>
</dbReference>
<accession>A0A8C4QX94</accession>
<dbReference type="Pfam" id="PF17906">
    <property type="entry name" value="HTH_48"/>
    <property type="match status" value="1"/>
</dbReference>
<dbReference type="PANTHER" id="PTHR46060">
    <property type="entry name" value="MARINER MOS1 TRANSPOSASE-LIKE PROTEIN"/>
    <property type="match status" value="1"/>
</dbReference>
<dbReference type="InterPro" id="IPR052709">
    <property type="entry name" value="Transposase-MT_Hybrid"/>
</dbReference>
<dbReference type="PANTHER" id="PTHR46060:SF1">
    <property type="entry name" value="MARINER MOS1 TRANSPOSASE-LIKE PROTEIN"/>
    <property type="match status" value="1"/>
</dbReference>
<dbReference type="Gene3D" id="1.10.10.1450">
    <property type="match status" value="1"/>
</dbReference>
<reference evidence="2" key="2">
    <citation type="submission" date="2025-09" db="UniProtKB">
        <authorList>
            <consortium name="Ensembl"/>
        </authorList>
    </citation>
    <scope>IDENTIFICATION</scope>
</reference>
<protein>
    <recommendedName>
        <fullName evidence="1">Mos1 transposase HTH domain-containing protein</fullName>
    </recommendedName>
</protein>